<organism evidence="2 3">
    <name type="scientific">Sitophilus oryzae</name>
    <name type="common">Rice weevil</name>
    <name type="synonym">Curculio oryzae</name>
    <dbReference type="NCBI Taxonomy" id="7048"/>
    <lineage>
        <taxon>Eukaryota</taxon>
        <taxon>Metazoa</taxon>
        <taxon>Ecdysozoa</taxon>
        <taxon>Arthropoda</taxon>
        <taxon>Hexapoda</taxon>
        <taxon>Insecta</taxon>
        <taxon>Pterygota</taxon>
        <taxon>Neoptera</taxon>
        <taxon>Endopterygota</taxon>
        <taxon>Coleoptera</taxon>
        <taxon>Polyphaga</taxon>
        <taxon>Cucujiformia</taxon>
        <taxon>Curculionidae</taxon>
        <taxon>Dryophthorinae</taxon>
        <taxon>Sitophilus</taxon>
    </lineage>
</organism>
<protein>
    <submittedName>
        <fullName evidence="3">Protein Spindly-like</fullName>
    </submittedName>
</protein>
<dbReference type="KEGG" id="soy:115877418"/>
<keyword evidence="2" id="KW-1185">Reference proteome</keyword>
<name>A0A6J2XDV3_SITOR</name>
<evidence type="ECO:0000256" key="1">
    <source>
        <dbReference type="SAM" id="Coils"/>
    </source>
</evidence>
<reference evidence="3" key="1">
    <citation type="submission" date="2025-08" db="UniProtKB">
        <authorList>
            <consortium name="RefSeq"/>
        </authorList>
    </citation>
    <scope>IDENTIFICATION</scope>
    <source>
        <tissue evidence="3">Gonads</tissue>
    </source>
</reference>
<feature type="coiled-coil region" evidence="1">
    <location>
        <begin position="363"/>
        <end position="390"/>
    </location>
</feature>
<feature type="coiled-coil region" evidence="1">
    <location>
        <begin position="12"/>
        <end position="216"/>
    </location>
</feature>
<sequence>MDNERTFISEDYEGLLLQYKSLRQELDVVKQQLHDSTRQAKLSETLLRDYQSEIELLQNGDRNEKEKLETKIVNLEEAINNLRLAHSEKLTNIEAKLIKKEQENEDLKIEIDLLKKSNCTENDGELSMEFEEVLSLKSANELLKKSYEELLEHYASLQNQHTEVEILLEQHKEEISQLKESLEVKRNEVAENTVLIEKLNDDLFCVRKELETYRSKPLDEGSKGNSLFAEVDDRRVYLQKTVNNMKTDYVRIKQEKMQFVKQISHLRKVNADLQSMWRKDLEQIDEDKQMVVDSLNNNLKILQDMIDEQKAELEQKAGRLNDNLSPEYQFYQDVIKSKTKEVYDLQEKLSKKSLGEYLLTTSLNKANKKIRQLKLKVMEFEEQRQNLSEEQTTSCEPIVEHRHNPIYGIDRYYLKFIIWKLYTIEMNTY</sequence>
<dbReference type="OrthoDB" id="2121607at2759"/>
<gene>
    <name evidence="3" type="primary">LOC115877418</name>
</gene>
<dbReference type="Proteomes" id="UP000504635">
    <property type="component" value="Unplaced"/>
</dbReference>
<keyword evidence="1" id="KW-0175">Coiled coil</keyword>
<dbReference type="FunCoup" id="A0A6J2XDV3">
    <property type="interactions" value="354"/>
</dbReference>
<feature type="coiled-coil region" evidence="1">
    <location>
        <begin position="292"/>
        <end position="323"/>
    </location>
</feature>
<evidence type="ECO:0000313" key="2">
    <source>
        <dbReference type="Proteomes" id="UP000504635"/>
    </source>
</evidence>
<dbReference type="GeneID" id="115877418"/>
<dbReference type="InParanoid" id="A0A6J2XDV3"/>
<dbReference type="RefSeq" id="XP_030749432.1">
    <property type="nucleotide sequence ID" value="XM_030893572.1"/>
</dbReference>
<accession>A0A6J2XDV3</accession>
<dbReference type="AlphaFoldDB" id="A0A6J2XDV3"/>
<evidence type="ECO:0000313" key="3">
    <source>
        <dbReference type="RefSeq" id="XP_030749432.1"/>
    </source>
</evidence>
<proteinExistence type="predicted"/>